<dbReference type="AlphaFoldDB" id="A0A8R7PZ04"/>
<dbReference type="EnsemblPlants" id="TuG1812G0300005399.01.T01">
    <property type="protein sequence ID" value="TuG1812G0300005399.01.T01.cds373991"/>
    <property type="gene ID" value="TuG1812G0300005399.01"/>
</dbReference>
<evidence type="ECO:0000256" key="1">
    <source>
        <dbReference type="SAM" id="MobiDB-lite"/>
    </source>
</evidence>
<accession>A0A8R7PZ04</accession>
<evidence type="ECO:0000313" key="3">
    <source>
        <dbReference type="Proteomes" id="UP000015106"/>
    </source>
</evidence>
<name>A0A8R7PZ04_TRIUA</name>
<evidence type="ECO:0000313" key="2">
    <source>
        <dbReference type="EnsemblPlants" id="TuG1812G0300005399.01.T01.cds373991"/>
    </source>
</evidence>
<protein>
    <submittedName>
        <fullName evidence="2">Uncharacterized protein</fullName>
    </submittedName>
</protein>
<proteinExistence type="predicted"/>
<feature type="region of interest" description="Disordered" evidence="1">
    <location>
        <begin position="48"/>
        <end position="74"/>
    </location>
</feature>
<sequence>AIRRRGKGIDFTQAPNPKGFLIPEPPCSWLPRRRRRPAKLRPLRAIRLLRRPPQRHHRRLQPGGSPSPGANQGHLLHRPAAASLLPLRYATDYDHTVFTFPPGIVATETDGGLVLLSVLVGDRSSYVWLPRKPHYFVYNA</sequence>
<reference evidence="2" key="2">
    <citation type="submission" date="2018-03" db="EMBL/GenBank/DDBJ databases">
        <title>The Triticum urartu genome reveals the dynamic nature of wheat genome evolution.</title>
        <authorList>
            <person name="Ling H."/>
            <person name="Ma B."/>
            <person name="Shi X."/>
            <person name="Liu H."/>
            <person name="Dong L."/>
            <person name="Sun H."/>
            <person name="Cao Y."/>
            <person name="Gao Q."/>
            <person name="Zheng S."/>
            <person name="Li Y."/>
            <person name="Yu Y."/>
            <person name="Du H."/>
            <person name="Qi M."/>
            <person name="Li Y."/>
            <person name="Yu H."/>
            <person name="Cui Y."/>
            <person name="Wang N."/>
            <person name="Chen C."/>
            <person name="Wu H."/>
            <person name="Zhao Y."/>
            <person name="Zhang J."/>
            <person name="Li Y."/>
            <person name="Zhou W."/>
            <person name="Zhang B."/>
            <person name="Hu W."/>
            <person name="Eijk M."/>
            <person name="Tang J."/>
            <person name="Witsenboer H."/>
            <person name="Zhao S."/>
            <person name="Li Z."/>
            <person name="Zhang A."/>
            <person name="Wang D."/>
            <person name="Liang C."/>
        </authorList>
    </citation>
    <scope>NUCLEOTIDE SEQUENCE [LARGE SCALE GENOMIC DNA]</scope>
    <source>
        <strain evidence="2">cv. G1812</strain>
    </source>
</reference>
<keyword evidence="3" id="KW-1185">Reference proteome</keyword>
<organism evidence="2 3">
    <name type="scientific">Triticum urartu</name>
    <name type="common">Red wild einkorn</name>
    <name type="synonym">Crithodium urartu</name>
    <dbReference type="NCBI Taxonomy" id="4572"/>
    <lineage>
        <taxon>Eukaryota</taxon>
        <taxon>Viridiplantae</taxon>
        <taxon>Streptophyta</taxon>
        <taxon>Embryophyta</taxon>
        <taxon>Tracheophyta</taxon>
        <taxon>Spermatophyta</taxon>
        <taxon>Magnoliopsida</taxon>
        <taxon>Liliopsida</taxon>
        <taxon>Poales</taxon>
        <taxon>Poaceae</taxon>
        <taxon>BOP clade</taxon>
        <taxon>Pooideae</taxon>
        <taxon>Triticodae</taxon>
        <taxon>Triticeae</taxon>
        <taxon>Triticinae</taxon>
        <taxon>Triticum</taxon>
    </lineage>
</organism>
<reference evidence="3" key="1">
    <citation type="journal article" date="2013" name="Nature">
        <title>Draft genome of the wheat A-genome progenitor Triticum urartu.</title>
        <authorList>
            <person name="Ling H.Q."/>
            <person name="Zhao S."/>
            <person name="Liu D."/>
            <person name="Wang J."/>
            <person name="Sun H."/>
            <person name="Zhang C."/>
            <person name="Fan H."/>
            <person name="Li D."/>
            <person name="Dong L."/>
            <person name="Tao Y."/>
            <person name="Gao C."/>
            <person name="Wu H."/>
            <person name="Li Y."/>
            <person name="Cui Y."/>
            <person name="Guo X."/>
            <person name="Zheng S."/>
            <person name="Wang B."/>
            <person name="Yu K."/>
            <person name="Liang Q."/>
            <person name="Yang W."/>
            <person name="Lou X."/>
            <person name="Chen J."/>
            <person name="Feng M."/>
            <person name="Jian J."/>
            <person name="Zhang X."/>
            <person name="Luo G."/>
            <person name="Jiang Y."/>
            <person name="Liu J."/>
            <person name="Wang Z."/>
            <person name="Sha Y."/>
            <person name="Zhang B."/>
            <person name="Wu H."/>
            <person name="Tang D."/>
            <person name="Shen Q."/>
            <person name="Xue P."/>
            <person name="Zou S."/>
            <person name="Wang X."/>
            <person name="Liu X."/>
            <person name="Wang F."/>
            <person name="Yang Y."/>
            <person name="An X."/>
            <person name="Dong Z."/>
            <person name="Zhang K."/>
            <person name="Zhang X."/>
            <person name="Luo M.C."/>
            <person name="Dvorak J."/>
            <person name="Tong Y."/>
            <person name="Wang J."/>
            <person name="Yang H."/>
            <person name="Li Z."/>
            <person name="Wang D."/>
            <person name="Zhang A."/>
            <person name="Wang J."/>
        </authorList>
    </citation>
    <scope>NUCLEOTIDE SEQUENCE</scope>
    <source>
        <strain evidence="3">cv. G1812</strain>
    </source>
</reference>
<feature type="compositionally biased region" description="Basic residues" evidence="1">
    <location>
        <begin position="48"/>
        <end position="60"/>
    </location>
</feature>
<dbReference type="Proteomes" id="UP000015106">
    <property type="component" value="Chromosome 3"/>
</dbReference>
<dbReference type="Gramene" id="TuG1812G0300005399.01.T01">
    <property type="protein sequence ID" value="TuG1812G0300005399.01.T01.cds373991"/>
    <property type="gene ID" value="TuG1812G0300005399.01"/>
</dbReference>
<feature type="region of interest" description="Disordered" evidence="1">
    <location>
        <begin position="1"/>
        <end position="25"/>
    </location>
</feature>
<reference evidence="2" key="3">
    <citation type="submission" date="2022-06" db="UniProtKB">
        <authorList>
            <consortium name="EnsemblPlants"/>
        </authorList>
    </citation>
    <scope>IDENTIFICATION</scope>
</reference>